<gene>
    <name evidence="1" type="ORF">H6G05_21240</name>
</gene>
<dbReference type="EMBL" id="JACJQY010000048">
    <property type="protein sequence ID" value="MBD2319353.1"/>
    <property type="molecule type" value="Genomic_DNA"/>
</dbReference>
<evidence type="ECO:0000313" key="2">
    <source>
        <dbReference type="Proteomes" id="UP000618445"/>
    </source>
</evidence>
<organism evidence="1 2">
    <name type="scientific">Phormidium tenue FACHB-1050</name>
    <dbReference type="NCBI Taxonomy" id="2692857"/>
    <lineage>
        <taxon>Bacteria</taxon>
        <taxon>Bacillati</taxon>
        <taxon>Cyanobacteriota</taxon>
        <taxon>Cyanophyceae</taxon>
        <taxon>Oscillatoriophycideae</taxon>
        <taxon>Oscillatoriales</taxon>
        <taxon>Oscillatoriaceae</taxon>
        <taxon>Phormidium</taxon>
    </lineage>
</organism>
<dbReference type="Proteomes" id="UP000618445">
    <property type="component" value="Unassembled WGS sequence"/>
</dbReference>
<comment type="caution">
    <text evidence="1">The sequence shown here is derived from an EMBL/GenBank/DDBJ whole genome shotgun (WGS) entry which is preliminary data.</text>
</comment>
<dbReference type="RefSeq" id="WP_190581262.1">
    <property type="nucleotide sequence ID" value="NZ_CAWPQU010000043.1"/>
</dbReference>
<keyword evidence="2" id="KW-1185">Reference proteome</keyword>
<evidence type="ECO:0000313" key="1">
    <source>
        <dbReference type="EMBL" id="MBD2319353.1"/>
    </source>
</evidence>
<name>A0ABR8CEX3_9CYAN</name>
<accession>A0ABR8CEX3</accession>
<reference evidence="1 2" key="1">
    <citation type="journal article" date="2020" name="ISME J.">
        <title>Comparative genomics reveals insights into cyanobacterial evolution and habitat adaptation.</title>
        <authorList>
            <person name="Chen M.Y."/>
            <person name="Teng W.K."/>
            <person name="Zhao L."/>
            <person name="Hu C.X."/>
            <person name="Zhou Y.K."/>
            <person name="Han B.P."/>
            <person name="Song L.R."/>
            <person name="Shu W.S."/>
        </authorList>
    </citation>
    <scope>NUCLEOTIDE SEQUENCE [LARGE SCALE GENOMIC DNA]</scope>
    <source>
        <strain evidence="1 2">FACHB-1050</strain>
    </source>
</reference>
<sequence>MLKAVGLAFVWGAFSILVDYEEILLDKSKEQLTQSKRTLLGTKVNHFLFNEIAKADVLYAIDSYKNVYFNPRININSKVQFNLDTVSDRQVAIKVANDLNRFMGLPEEEDPVVKV</sequence>
<protein>
    <submittedName>
        <fullName evidence="1">Uncharacterized protein</fullName>
    </submittedName>
</protein>
<proteinExistence type="predicted"/>